<dbReference type="Proteomes" id="UP001058074">
    <property type="component" value="Unassembled WGS sequence"/>
</dbReference>
<organism evidence="1 2">
    <name type="scientific">Inconstantimicrobium mannanitabidum</name>
    <dbReference type="NCBI Taxonomy" id="1604901"/>
    <lineage>
        <taxon>Bacteria</taxon>
        <taxon>Bacillati</taxon>
        <taxon>Bacillota</taxon>
        <taxon>Clostridia</taxon>
        <taxon>Eubacteriales</taxon>
        <taxon>Clostridiaceae</taxon>
        <taxon>Inconstantimicrobium</taxon>
    </lineage>
</organism>
<sequence>MLKKTKKIASIFLACALTVTTCIIGAPAIKAEAKTADKANAKSVSQKYVEEMGHGWNLGNSFDSFDTNGDKGEQSWGNPVVTKQLIQSIKAKGFKSIRIPFTSNMRTGAAPDYKIDPKFLDRYAEVVKWSLDQGLYVMINIHHDSWAWANNIGSSADNGASMQRYKAIWTQLADYFKNYSDKVCFESLNEPQFKEGDLTNQIKILEDVNKTFYQIVRNSGGKNSKRMLVMPTLNTNDSDNRCESLYNTIKGFNDKNIIATFHYYGYWPFSTNIAGTTTMNDTVVSELRAAFDRMYNHFTANGIGVVCGEYGLLGFDKSTNAIENGELLKYFEYINYYAKTKGITLMLWDNGNLIDRTKYTWKNQSLGNMVKESFKHRSSYSESDRVFIKDEDRNKDVSMKLTLNGNKLISIHNGSKKLKLGRDYTYVNDTVILKGSYVNKLITSEYGTNTTLTMRFTSGADWNVYVDHYATAVLSAGEGNTDGFNIPVQFNGDKLSTLEAVYSDGTGAGPQNWTTYKEYDYAFTVDYTNNKVTITSKFFAEAKDGEITFKLHFQSGAVAECKVVKTGTVVKAAN</sequence>
<evidence type="ECO:0000313" key="1">
    <source>
        <dbReference type="EMBL" id="GKX65279.1"/>
    </source>
</evidence>
<accession>A0ACB5R7W0</accession>
<reference evidence="1" key="1">
    <citation type="journal article" date="2025" name="Int. J. Syst. Evol. Microbiol.">
        <title>Inconstantimicrobium mannanitabidum sp. nov., a novel member of the family Clostridiaceae isolated from anoxic soil under the treatment of reductive soil disinfestation.</title>
        <authorList>
            <person name="Ueki A."/>
            <person name="Tonouchi A."/>
            <person name="Honma S."/>
            <person name="Kaku N."/>
            <person name="Ueki K."/>
        </authorList>
    </citation>
    <scope>NUCLEOTIDE SEQUENCE</scope>
    <source>
        <strain evidence="1">TW13</strain>
    </source>
</reference>
<evidence type="ECO:0000313" key="2">
    <source>
        <dbReference type="Proteomes" id="UP001058074"/>
    </source>
</evidence>
<name>A0ACB5R7W0_9CLOT</name>
<proteinExistence type="predicted"/>
<keyword evidence="2" id="KW-1185">Reference proteome</keyword>
<protein>
    <submittedName>
        <fullName evidence="1">Endoglucanase</fullName>
    </submittedName>
</protein>
<gene>
    <name evidence="1" type="ORF">rsdtw13_05370</name>
</gene>
<comment type="caution">
    <text evidence="1">The sequence shown here is derived from an EMBL/GenBank/DDBJ whole genome shotgun (WGS) entry which is preliminary data.</text>
</comment>
<dbReference type="EMBL" id="BROD01000001">
    <property type="protein sequence ID" value="GKX65279.1"/>
    <property type="molecule type" value="Genomic_DNA"/>
</dbReference>